<dbReference type="CDD" id="cd00754">
    <property type="entry name" value="Ubl_MoaD"/>
    <property type="match status" value="1"/>
</dbReference>
<gene>
    <name evidence="1" type="ORF">JIN85_17525</name>
</gene>
<dbReference type="Proteomes" id="UP000603141">
    <property type="component" value="Unassembled WGS sequence"/>
</dbReference>
<dbReference type="InterPro" id="IPR012675">
    <property type="entry name" value="Beta-grasp_dom_sf"/>
</dbReference>
<keyword evidence="2" id="KW-1185">Reference proteome</keyword>
<reference evidence="1" key="1">
    <citation type="submission" date="2021-01" db="EMBL/GenBank/DDBJ databases">
        <title>Modified the classification status of verrucomicrobia.</title>
        <authorList>
            <person name="Feng X."/>
        </authorList>
    </citation>
    <scope>NUCLEOTIDE SEQUENCE</scope>
    <source>
        <strain evidence="1">KCTC 22041</strain>
    </source>
</reference>
<dbReference type="AlphaFoldDB" id="A0A934VY63"/>
<dbReference type="EMBL" id="JAENIJ010000039">
    <property type="protein sequence ID" value="MBK1884224.1"/>
    <property type="molecule type" value="Genomic_DNA"/>
</dbReference>
<dbReference type="Pfam" id="PF02597">
    <property type="entry name" value="ThiS"/>
    <property type="match status" value="1"/>
</dbReference>
<evidence type="ECO:0000313" key="1">
    <source>
        <dbReference type="EMBL" id="MBK1884224.1"/>
    </source>
</evidence>
<dbReference type="InterPro" id="IPR016155">
    <property type="entry name" value="Mopterin_synth/thiamin_S_b"/>
</dbReference>
<dbReference type="SUPFAM" id="SSF54285">
    <property type="entry name" value="MoaD/ThiS"/>
    <property type="match status" value="1"/>
</dbReference>
<comment type="caution">
    <text evidence="1">The sequence shown here is derived from an EMBL/GenBank/DDBJ whole genome shotgun (WGS) entry which is preliminary data.</text>
</comment>
<evidence type="ECO:0000313" key="2">
    <source>
        <dbReference type="Proteomes" id="UP000603141"/>
    </source>
</evidence>
<proteinExistence type="predicted"/>
<protein>
    <submittedName>
        <fullName evidence="1">MoaD/ThiS family protein</fullName>
    </submittedName>
</protein>
<dbReference type="InterPro" id="IPR003749">
    <property type="entry name" value="ThiS/MoaD-like"/>
</dbReference>
<dbReference type="RefSeq" id="WP_200273221.1">
    <property type="nucleotide sequence ID" value="NZ_JAENIJ010000039.1"/>
</dbReference>
<dbReference type="Gene3D" id="3.10.20.30">
    <property type="match status" value="1"/>
</dbReference>
<organism evidence="1 2">
    <name type="scientific">Luteolibacter pohnpeiensis</name>
    <dbReference type="NCBI Taxonomy" id="454153"/>
    <lineage>
        <taxon>Bacteria</taxon>
        <taxon>Pseudomonadati</taxon>
        <taxon>Verrucomicrobiota</taxon>
        <taxon>Verrucomicrobiia</taxon>
        <taxon>Verrucomicrobiales</taxon>
        <taxon>Verrucomicrobiaceae</taxon>
        <taxon>Luteolibacter</taxon>
    </lineage>
</organism>
<accession>A0A934VY63</accession>
<name>A0A934VY63_9BACT</name>
<sequence>MEITLLAFAQAKDDFGFSSQTVACSAEETLRELVRRIAPNANLEHLRIAVDCEFAEWDTPIGNAREVALIPPVSGG</sequence>